<dbReference type="AlphaFoldDB" id="A0AAI9SWF9"/>
<reference evidence="4" key="1">
    <citation type="journal article" date="2022" name="DNA Res.">
        <title>Genome analysis of five recently described species of the CUG-Ser clade uncovers Candida theae as a new hybrid lineage with pathogenic potential in the Candida parapsilosis species complex.</title>
        <authorList>
            <person name="Mixao V."/>
            <person name="Del Olmo V."/>
            <person name="Hegedusova E."/>
            <person name="Saus E."/>
            <person name="Pryszcz L."/>
            <person name="Cillingova A."/>
            <person name="Nosek J."/>
            <person name="Gabaldon T."/>
        </authorList>
    </citation>
    <scope>NUCLEOTIDE SEQUENCE</scope>
    <source>
        <strain evidence="4">CBS 10844</strain>
    </source>
</reference>
<feature type="compositionally biased region" description="Basic and acidic residues" evidence="2">
    <location>
        <begin position="284"/>
        <end position="315"/>
    </location>
</feature>
<dbReference type="PANTHER" id="PTHR22929:SF0">
    <property type="entry name" value="TRANSCRIPTION FACTOR TFIIIB COMPONENT B'' HOMOLOG"/>
    <property type="match status" value="1"/>
</dbReference>
<dbReference type="Gene3D" id="1.10.10.60">
    <property type="entry name" value="Homeodomain-like"/>
    <property type="match status" value="1"/>
</dbReference>
<dbReference type="GeneID" id="73380818"/>
<comment type="caution">
    <text evidence="4">The sequence shown here is derived from an EMBL/GenBank/DDBJ whole genome shotgun (WGS) entry which is preliminary data.</text>
</comment>
<evidence type="ECO:0000313" key="4">
    <source>
        <dbReference type="EMBL" id="KAI3404042.2"/>
    </source>
</evidence>
<dbReference type="Proteomes" id="UP001202479">
    <property type="component" value="Unassembled WGS sequence"/>
</dbReference>
<gene>
    <name evidence="4" type="ORF">KGF56_003201</name>
</gene>
<feature type="coiled-coil region" evidence="1">
    <location>
        <begin position="624"/>
        <end position="658"/>
    </location>
</feature>
<dbReference type="InterPro" id="IPR017884">
    <property type="entry name" value="SANT_dom"/>
</dbReference>
<feature type="domain" description="SANT" evidence="3">
    <location>
        <begin position="558"/>
        <end position="609"/>
    </location>
</feature>
<dbReference type="InterPro" id="IPR039467">
    <property type="entry name" value="TFIIIB_B''_Myb"/>
</dbReference>
<accession>A0AAI9SWF9</accession>
<feature type="compositionally biased region" description="Basic and acidic residues" evidence="2">
    <location>
        <begin position="62"/>
        <end position="71"/>
    </location>
</feature>
<dbReference type="GO" id="GO:0070898">
    <property type="term" value="P:RNA polymerase III preinitiation complex assembly"/>
    <property type="evidence" value="ECO:0007669"/>
    <property type="project" value="TreeGrafter"/>
</dbReference>
<dbReference type="RefSeq" id="XP_049179787.1">
    <property type="nucleotide sequence ID" value="XM_049324510.1"/>
</dbReference>
<evidence type="ECO:0000313" key="5">
    <source>
        <dbReference type="Proteomes" id="UP001202479"/>
    </source>
</evidence>
<feature type="compositionally biased region" description="Acidic residues" evidence="2">
    <location>
        <begin position="127"/>
        <end position="136"/>
    </location>
</feature>
<keyword evidence="5" id="KW-1185">Reference proteome</keyword>
<proteinExistence type="predicted"/>
<dbReference type="SMART" id="SM00717">
    <property type="entry name" value="SANT"/>
    <property type="match status" value="1"/>
</dbReference>
<sequence length="716" mass="80671">MSSIVKKGISFTPKVKKTSKKSAISRASTTPNTPEATQKTPTSQVTVSTEKKKKHHHHHHNHNNEADRIRPLETPPNSQALELGRKEASEGGSGLSKKSGNVTIAVAAERNDSLAISKYPDSAIVDSSDEENEEGDLSIQQNKNKIRQFSHSQRRLSGINQVGYRSRSSSVSQKPQDEAHTASTQGPARIIIPQQKTAKRRRSSVSRSSKRRSVSYPIPIVNTIAPTLKPSMLDPKIPLRPAAANSAAADFATTDSAISALDLHKSSPKGVPRAAPVSLIMNDPDPKPESVREKKSISEKAKGKEKEEEKEREDESSILSKRRRTEDVVSKEFVLGIDPKTNKVRKFRRKDALKKEVKSENGFSRVADVMLDDIAPIEPDNLVTTVTSVSQIPVNIKEEDSSLYAELDYAYEGMTMADLCKPTLKIGQVSSNHALVVEAEKQMKQEKTQRRLDRARARREKISLEEARLLNEGKTSEDTKSDDDKTNKNKKVDLFSLDDDDQSQTSTAIQLTLLDGKIGYKEESAIVVKQRVDTSNRIVEQANPYSNPVTSATYGKQLHTDKWTSAELQEFYKALSMFGTDFSLISQLFPHRTRKQIKSKFALEEKKYPEVVELALKRKLPVDFEEYRKNVKNDIKTIEQYNENLRKVRFEHEESMNAIAMEREKAYREDAEASRRREIEIRTGTKPMTRAEKVKELRKNEIVVGSIDDVKRNQRM</sequence>
<evidence type="ECO:0000256" key="1">
    <source>
        <dbReference type="SAM" id="Coils"/>
    </source>
</evidence>
<keyword evidence="1" id="KW-0175">Coiled coil</keyword>
<dbReference type="PROSITE" id="PS51293">
    <property type="entry name" value="SANT"/>
    <property type="match status" value="1"/>
</dbReference>
<dbReference type="EMBL" id="JAHUZD010000109">
    <property type="protein sequence ID" value="KAI3404042.2"/>
    <property type="molecule type" value="Genomic_DNA"/>
</dbReference>
<dbReference type="GO" id="GO:0001156">
    <property type="term" value="F:TFIIIC-class transcription factor complex binding"/>
    <property type="evidence" value="ECO:0007669"/>
    <property type="project" value="TreeGrafter"/>
</dbReference>
<dbReference type="PANTHER" id="PTHR22929">
    <property type="entry name" value="RNA POLYMERASE III TRANSCRIPTION INITIATION FACTOR B"/>
    <property type="match status" value="1"/>
</dbReference>
<feature type="region of interest" description="Disordered" evidence="2">
    <location>
        <begin position="125"/>
        <end position="218"/>
    </location>
</feature>
<dbReference type="GO" id="GO:0000126">
    <property type="term" value="C:transcription factor TFIIIB complex"/>
    <property type="evidence" value="ECO:0007669"/>
    <property type="project" value="TreeGrafter"/>
</dbReference>
<dbReference type="InterPro" id="IPR009057">
    <property type="entry name" value="Homeodomain-like_sf"/>
</dbReference>
<feature type="compositionally biased region" description="Basic residues" evidence="2">
    <location>
        <begin position="197"/>
        <end position="213"/>
    </location>
</feature>
<protein>
    <recommendedName>
        <fullName evidence="3">SANT domain-containing protein</fullName>
    </recommendedName>
</protein>
<feature type="region of interest" description="Disordered" evidence="2">
    <location>
        <begin position="1"/>
        <end position="100"/>
    </location>
</feature>
<dbReference type="SUPFAM" id="SSF46689">
    <property type="entry name" value="Homeodomain-like"/>
    <property type="match status" value="1"/>
</dbReference>
<dbReference type="InterPro" id="IPR001005">
    <property type="entry name" value="SANT/Myb"/>
</dbReference>
<feature type="compositionally biased region" description="Basic residues" evidence="2">
    <location>
        <begin position="144"/>
        <end position="154"/>
    </location>
</feature>
<name>A0AAI9SWF9_9ASCO</name>
<feature type="region of interest" description="Disordered" evidence="2">
    <location>
        <begin position="265"/>
        <end position="322"/>
    </location>
</feature>
<feature type="compositionally biased region" description="Polar residues" evidence="2">
    <location>
        <begin position="21"/>
        <end position="48"/>
    </location>
</feature>
<dbReference type="CDD" id="cd00167">
    <property type="entry name" value="SANT"/>
    <property type="match status" value="1"/>
</dbReference>
<organism evidence="4 5">
    <name type="scientific">Candida oxycetoniae</name>
    <dbReference type="NCBI Taxonomy" id="497107"/>
    <lineage>
        <taxon>Eukaryota</taxon>
        <taxon>Fungi</taxon>
        <taxon>Dikarya</taxon>
        <taxon>Ascomycota</taxon>
        <taxon>Saccharomycotina</taxon>
        <taxon>Pichiomycetes</taxon>
        <taxon>Debaryomycetaceae</taxon>
        <taxon>Candida/Lodderomyces clade</taxon>
        <taxon>Candida</taxon>
    </lineage>
</organism>
<dbReference type="Pfam" id="PF15963">
    <property type="entry name" value="Myb_DNA-bind_7"/>
    <property type="match status" value="1"/>
</dbReference>
<feature type="compositionally biased region" description="Basic residues" evidence="2">
    <location>
        <begin position="51"/>
        <end position="61"/>
    </location>
</feature>
<evidence type="ECO:0000256" key="2">
    <source>
        <dbReference type="SAM" id="MobiDB-lite"/>
    </source>
</evidence>
<feature type="region of interest" description="Disordered" evidence="2">
    <location>
        <begin position="463"/>
        <end position="488"/>
    </location>
</feature>
<evidence type="ECO:0000259" key="3">
    <source>
        <dbReference type="PROSITE" id="PS51293"/>
    </source>
</evidence>